<dbReference type="InterPro" id="IPR002433">
    <property type="entry name" value="Orn_de-COase"/>
</dbReference>
<dbReference type="InterPro" id="IPR022644">
    <property type="entry name" value="De-COase2_N"/>
</dbReference>
<dbReference type="PRINTS" id="PR01179">
    <property type="entry name" value="ODADCRBXLASE"/>
</dbReference>
<dbReference type="AlphaFoldDB" id="A0A1I2GJR9"/>
<feature type="domain" description="Aerobactin siderophore biosynthesis IucA/IucC-like C-terminal" evidence="7">
    <location>
        <begin position="478"/>
        <end position="646"/>
    </location>
</feature>
<dbReference type="EMBL" id="FONN01000016">
    <property type="protein sequence ID" value="SFF17200.1"/>
    <property type="molecule type" value="Genomic_DNA"/>
</dbReference>
<dbReference type="SUPFAM" id="SSF51419">
    <property type="entry name" value="PLP-binding barrel"/>
    <property type="match status" value="1"/>
</dbReference>
<dbReference type="Pfam" id="PF02784">
    <property type="entry name" value="Orn_Arg_deC_N"/>
    <property type="match status" value="1"/>
</dbReference>
<evidence type="ECO:0000256" key="4">
    <source>
        <dbReference type="SAM" id="MobiDB-lite"/>
    </source>
</evidence>
<dbReference type="InterPro" id="IPR007310">
    <property type="entry name" value="Aerobactin_biosyn_IucA/IucC_N"/>
</dbReference>
<feature type="modified residue" description="N6-(pyridoxal phosphate)lysine" evidence="3">
    <location>
        <position position="726"/>
    </location>
</feature>
<accession>A0A1I2GJR9</accession>
<dbReference type="InterPro" id="IPR009006">
    <property type="entry name" value="Ala_racemase/Decarboxylase_C"/>
</dbReference>
<protein>
    <submittedName>
        <fullName evidence="8">Siderophore synthetase component</fullName>
    </submittedName>
</protein>
<dbReference type="InterPro" id="IPR000183">
    <property type="entry name" value="Orn/DAP/Arg_de-COase"/>
</dbReference>
<sequence length="1070" mass="119289">MAASWNCLALSKPRHLQGDVMSERKTIVAPPSIAEQEHVERLLNAYMREAGHFRPLLHEEQQLPPELHAAIAREAGLGAFMLELPHSRAAIVGSIRWLSAMGHHKYGDSLWLVEGTGRGARHAPFSRLDGAAGLAAIVVAELALASGSRDASKEEAFLAQIASSLRNMSHFLEQSGSGGSQLARTYGSGRIRLAEQSMLQGHPFHPAPKSSQGFSADDKARYAPELGAAFTLHYFAAEPELVQQQWIEDQAVGEKADPVTPEKVRLAALKLLPAARQHYVLMPVHPWQAKYLLRLPVVERLIEQGGLVHLGPLGNEVVPTSSVRTVWDVQSPYMIKLPLQVRITHFVRNNPTEQLVRTIEASRILAQLEQSSPFGETFNIILEEGYRTINLLEDVPSESLEAAISTTEAAELAASFGVVFRRNPAYMAPWNEPEEAASPLVVAALLEEGAEPKSAPIGAFIQLAAEARQAAPDLSFAQQWLEQYVEISLVPLIWLFTEHGVSMEAHVQNSLVALERGWPARFYVRDLEGTSLSEERHGQPASGRKSSYAARGHSSTDQPAFTLPQGHPALYADKQAWDRFKYYVLVNHFGHLIHAIAYSLDVEELALWQTVHHTLRRSSWLNEAEPYMTDLFQTPQLPAKANLSSWFSQRGENPSYVTVPNPLYAVGERRDEPIAASVLKRVMSDKQEHANQPYCAYLYNLAELRSHISRLTASLPDFCQLFYALKANSEAPIIGALAPYVHGFETASAGEIRKAREVDAAIPVIYGGPVKTDEALVEAMERKVRHIHVESRHELLRLNELAARRGEIMPVLLRVNVSIPLPDAKLVMAGRQSQFGNDEQQIPELLELSRTLSHIKIDGFHFHSLSNNLSVDRHLELLAFYCHRAAEWTQQFHLDIAYINVGGGIGVNYADLLRQFEWERFTDGLREQIAPLCAAGVKLVFECGRYIVASCGYYAAEVAEVKNNHGSRFALLRGGTHHFRLPASWQHSHPFRIIAVDSWPYSFERPQLSDCRVTIAGELCTPKDVLARDSYIERVRVGDIVLFPYAGAYGWAISHHQFLSHAQPQHIYLD</sequence>
<dbReference type="SUPFAM" id="SSF50621">
    <property type="entry name" value="Alanine racemase C-terminal domain-like"/>
    <property type="match status" value="1"/>
</dbReference>
<dbReference type="PRINTS" id="PR01182">
    <property type="entry name" value="ORNDCRBXLASE"/>
</dbReference>
<dbReference type="Pfam" id="PF06276">
    <property type="entry name" value="FhuF"/>
    <property type="match status" value="1"/>
</dbReference>
<dbReference type="InterPro" id="IPR037455">
    <property type="entry name" value="LucA/IucC-like"/>
</dbReference>
<gene>
    <name evidence="8" type="ORF">SAMN04487969_11686</name>
</gene>
<feature type="active site" description="Proton donor" evidence="3">
    <location>
        <position position="1020"/>
    </location>
</feature>
<evidence type="ECO:0000313" key="8">
    <source>
        <dbReference type="EMBL" id="SFF17200.1"/>
    </source>
</evidence>
<dbReference type="Pfam" id="PF04183">
    <property type="entry name" value="IucA_IucC"/>
    <property type="match status" value="1"/>
</dbReference>
<dbReference type="Gene3D" id="1.10.510.40">
    <property type="match status" value="1"/>
</dbReference>
<dbReference type="GO" id="GO:0016831">
    <property type="term" value="F:carboxy-lyase activity"/>
    <property type="evidence" value="ECO:0007669"/>
    <property type="project" value="UniProtKB-ARBA"/>
</dbReference>
<feature type="domain" description="Aerobactin siderophore biosynthesis IucA/IucC N-terminal" evidence="6">
    <location>
        <begin position="194"/>
        <end position="446"/>
    </location>
</feature>
<keyword evidence="9" id="KW-1185">Reference proteome</keyword>
<evidence type="ECO:0000259" key="7">
    <source>
        <dbReference type="Pfam" id="PF06276"/>
    </source>
</evidence>
<dbReference type="CDD" id="cd06843">
    <property type="entry name" value="PLPDE_III_PvsE_like"/>
    <property type="match status" value="1"/>
</dbReference>
<dbReference type="Gene3D" id="6.10.250.3370">
    <property type="match status" value="1"/>
</dbReference>
<dbReference type="Gene3D" id="3.20.20.10">
    <property type="entry name" value="Alanine racemase"/>
    <property type="match status" value="1"/>
</dbReference>
<dbReference type="GO" id="GO:0006596">
    <property type="term" value="P:polyamine biosynthetic process"/>
    <property type="evidence" value="ECO:0007669"/>
    <property type="project" value="InterPro"/>
</dbReference>
<feature type="domain" description="Orn/DAP/Arg decarboxylase 2 N-terminal" evidence="5">
    <location>
        <begin position="702"/>
        <end position="949"/>
    </location>
</feature>
<evidence type="ECO:0000256" key="2">
    <source>
        <dbReference type="ARBA" id="ARBA00007832"/>
    </source>
</evidence>
<organism evidence="8 9">
    <name type="scientific">Paenibacillus algorifonticola</name>
    <dbReference type="NCBI Taxonomy" id="684063"/>
    <lineage>
        <taxon>Bacteria</taxon>
        <taxon>Bacillati</taxon>
        <taxon>Bacillota</taxon>
        <taxon>Bacilli</taxon>
        <taxon>Bacillales</taxon>
        <taxon>Paenibacillaceae</taxon>
        <taxon>Paenibacillus</taxon>
    </lineage>
</organism>
<dbReference type="InterPro" id="IPR022770">
    <property type="entry name" value="IucA/IucC-like_C"/>
</dbReference>
<dbReference type="PANTHER" id="PTHR34384">
    <property type="entry name" value="L-2,3-DIAMINOPROPANOATE--CITRATE LIGASE"/>
    <property type="match status" value="1"/>
</dbReference>
<dbReference type="Gene3D" id="2.40.37.10">
    <property type="entry name" value="Lyase, Ornithine Decarboxylase, Chain A, domain 1"/>
    <property type="match status" value="1"/>
</dbReference>
<keyword evidence="3" id="KW-0663">Pyridoxal phosphate</keyword>
<dbReference type="PANTHER" id="PTHR34384:SF5">
    <property type="entry name" value="L-2,3-DIAMINOPROPANOATE--CITRATE LIGASE"/>
    <property type="match status" value="1"/>
</dbReference>
<feature type="region of interest" description="Disordered" evidence="4">
    <location>
        <begin position="533"/>
        <end position="561"/>
    </location>
</feature>
<evidence type="ECO:0000313" key="9">
    <source>
        <dbReference type="Proteomes" id="UP000183410"/>
    </source>
</evidence>
<dbReference type="GO" id="GO:0019290">
    <property type="term" value="P:siderophore biosynthetic process"/>
    <property type="evidence" value="ECO:0007669"/>
    <property type="project" value="InterPro"/>
</dbReference>
<proteinExistence type="inferred from homology"/>
<evidence type="ECO:0000256" key="3">
    <source>
        <dbReference type="PIRSR" id="PIRSR600183-50"/>
    </source>
</evidence>
<reference evidence="9" key="1">
    <citation type="submission" date="2016-10" db="EMBL/GenBank/DDBJ databases">
        <authorList>
            <person name="Varghese N."/>
            <person name="Submissions S."/>
        </authorList>
    </citation>
    <scope>NUCLEOTIDE SEQUENCE [LARGE SCALE GENOMIC DNA]</scope>
    <source>
        <strain evidence="9">CGMCC 1.10223</strain>
    </source>
</reference>
<comment type="cofactor">
    <cofactor evidence="3">
        <name>pyridoxal 5'-phosphate</name>
        <dbReference type="ChEBI" id="CHEBI:597326"/>
    </cofactor>
</comment>
<evidence type="ECO:0000256" key="1">
    <source>
        <dbReference type="ARBA" id="ARBA00004924"/>
    </source>
</evidence>
<evidence type="ECO:0000259" key="6">
    <source>
        <dbReference type="Pfam" id="PF04183"/>
    </source>
</evidence>
<dbReference type="GO" id="GO:0016881">
    <property type="term" value="F:acid-amino acid ligase activity"/>
    <property type="evidence" value="ECO:0007669"/>
    <property type="project" value="UniProtKB-ARBA"/>
</dbReference>
<comment type="pathway">
    <text evidence="1">Siderophore biosynthesis.</text>
</comment>
<dbReference type="Proteomes" id="UP000183410">
    <property type="component" value="Unassembled WGS sequence"/>
</dbReference>
<comment type="similarity">
    <text evidence="2">Belongs to the IucA/IucC family.</text>
</comment>
<name>A0A1I2GJR9_9BACL</name>
<evidence type="ECO:0000259" key="5">
    <source>
        <dbReference type="Pfam" id="PF02784"/>
    </source>
</evidence>
<dbReference type="InterPro" id="IPR029066">
    <property type="entry name" value="PLP-binding_barrel"/>
</dbReference>